<dbReference type="PANTHER" id="PTHR34875">
    <property type="entry name" value="UPF0237 PROTEIN MJ1558"/>
    <property type="match status" value="1"/>
</dbReference>
<dbReference type="Proteomes" id="UP000198771">
    <property type="component" value="Unassembled WGS sequence"/>
</dbReference>
<feature type="domain" description="ACT" evidence="1">
    <location>
        <begin position="9"/>
        <end position="87"/>
    </location>
</feature>
<organism evidence="2 3">
    <name type="scientific">Desulfonatronum thiosulfatophilum</name>
    <dbReference type="NCBI Taxonomy" id="617002"/>
    <lineage>
        <taxon>Bacteria</taxon>
        <taxon>Pseudomonadati</taxon>
        <taxon>Thermodesulfobacteriota</taxon>
        <taxon>Desulfovibrionia</taxon>
        <taxon>Desulfovibrionales</taxon>
        <taxon>Desulfonatronaceae</taxon>
        <taxon>Desulfonatronum</taxon>
    </lineage>
</organism>
<reference evidence="2 3" key="1">
    <citation type="submission" date="2016-10" db="EMBL/GenBank/DDBJ databases">
        <authorList>
            <person name="de Groot N.N."/>
        </authorList>
    </citation>
    <scope>NUCLEOTIDE SEQUENCE [LARGE SCALE GENOMIC DNA]</scope>
    <source>
        <strain evidence="2 3">ASO4-2</strain>
    </source>
</reference>
<evidence type="ECO:0000313" key="3">
    <source>
        <dbReference type="Proteomes" id="UP000198771"/>
    </source>
</evidence>
<dbReference type="InterPro" id="IPR002912">
    <property type="entry name" value="ACT_dom"/>
</dbReference>
<gene>
    <name evidence="2" type="ORF">SAMN05660653_00869</name>
</gene>
<dbReference type="InterPro" id="IPR050990">
    <property type="entry name" value="UPF0237/GcvR_regulator"/>
</dbReference>
<protein>
    <submittedName>
        <fullName evidence="2">Glycine cleavage system transcriptional repressor</fullName>
    </submittedName>
</protein>
<evidence type="ECO:0000313" key="2">
    <source>
        <dbReference type="EMBL" id="SDB18042.1"/>
    </source>
</evidence>
<evidence type="ECO:0000259" key="1">
    <source>
        <dbReference type="PROSITE" id="PS51671"/>
    </source>
</evidence>
<dbReference type="AlphaFoldDB" id="A0A1G6BBH4"/>
<dbReference type="SUPFAM" id="SSF55021">
    <property type="entry name" value="ACT-like"/>
    <property type="match status" value="2"/>
</dbReference>
<dbReference type="RefSeq" id="WP_092117628.1">
    <property type="nucleotide sequence ID" value="NZ_FMXO01000004.1"/>
</dbReference>
<feature type="domain" description="ACT" evidence="1">
    <location>
        <begin position="104"/>
        <end position="184"/>
    </location>
</feature>
<dbReference type="STRING" id="617002.SAMN05660653_00869"/>
<dbReference type="PANTHER" id="PTHR34875:SF6">
    <property type="entry name" value="UPF0237 PROTEIN MJ1558"/>
    <property type="match status" value="1"/>
</dbReference>
<keyword evidence="3" id="KW-1185">Reference proteome</keyword>
<dbReference type="PROSITE" id="PS51671">
    <property type="entry name" value="ACT"/>
    <property type="match status" value="2"/>
</dbReference>
<dbReference type="Gene3D" id="3.30.70.260">
    <property type="match status" value="2"/>
</dbReference>
<proteinExistence type="predicted"/>
<dbReference type="EMBL" id="FMXO01000004">
    <property type="protein sequence ID" value="SDB18042.1"/>
    <property type="molecule type" value="Genomic_DNA"/>
</dbReference>
<dbReference type="Pfam" id="PF13740">
    <property type="entry name" value="ACT_6"/>
    <property type="match status" value="2"/>
</dbReference>
<dbReference type="OrthoDB" id="12860at2"/>
<sequence length="191" mass="21045">MQDHVQKMMIAVFGRDRPGIVARVSGLLATMGCNIEDATQTILHSRFAGMFVFQPQAESLSTGDVLHALEQGFAGEELTFWVSLLDDATTAQSGDAGQPAAPFVITTIGPDQVGLVAGITEVLFRFGVNITALRANVKTEDASQWVMIYEVDVPQQVDRKQFREALYGRAQELRQILSLQHRSIFEAVHRV</sequence>
<dbReference type="InterPro" id="IPR045865">
    <property type="entry name" value="ACT-like_dom_sf"/>
</dbReference>
<name>A0A1G6BBH4_9BACT</name>
<accession>A0A1G6BBH4</accession>